<organism evidence="3">
    <name type="scientific">Schistosoma curassoni</name>
    <dbReference type="NCBI Taxonomy" id="6186"/>
    <lineage>
        <taxon>Eukaryota</taxon>
        <taxon>Metazoa</taxon>
        <taxon>Spiralia</taxon>
        <taxon>Lophotrochozoa</taxon>
        <taxon>Platyhelminthes</taxon>
        <taxon>Trematoda</taxon>
        <taxon>Digenea</taxon>
        <taxon>Strigeidida</taxon>
        <taxon>Schistosomatoidea</taxon>
        <taxon>Schistosomatidae</taxon>
        <taxon>Schistosoma</taxon>
    </lineage>
</organism>
<reference evidence="3" key="1">
    <citation type="submission" date="2016-06" db="UniProtKB">
        <authorList>
            <consortium name="WormBaseParasite"/>
        </authorList>
    </citation>
    <scope>IDENTIFICATION</scope>
</reference>
<name>A0A183KU19_9TREM</name>
<dbReference type="GO" id="GO:0005789">
    <property type="term" value="C:endoplasmic reticulum membrane"/>
    <property type="evidence" value="ECO:0007669"/>
    <property type="project" value="TreeGrafter"/>
</dbReference>
<dbReference type="GO" id="GO:0005886">
    <property type="term" value="C:plasma membrane"/>
    <property type="evidence" value="ECO:0007669"/>
    <property type="project" value="TreeGrafter"/>
</dbReference>
<dbReference type="SUPFAM" id="SSF100909">
    <property type="entry name" value="IP3 receptor type 1 binding core, domain 2"/>
    <property type="match status" value="1"/>
</dbReference>
<dbReference type="GO" id="GO:0051209">
    <property type="term" value="P:release of sequestered calcium ion into cytosol"/>
    <property type="evidence" value="ECO:0007669"/>
    <property type="project" value="TreeGrafter"/>
</dbReference>
<sequence length="165" mass="18872">MDSTSHYKESDGFIPNNAFVRICHTASRMWIKASDIPIDTDADKPIMYKLNLTSFKDNKEVFAILPVPANVVRDLDFASDSFKALRAILCILNEQGKLTETQMRSLIFILSELVMFLNGNTRLTFESTNPTIQNEIGLRDRQKLLREHNIIAQVKSHITYFMNSS</sequence>
<evidence type="ECO:0000313" key="1">
    <source>
        <dbReference type="EMBL" id="VDP66153.1"/>
    </source>
</evidence>
<evidence type="ECO:0000313" key="3">
    <source>
        <dbReference type="WBParaSite" id="SCUD_0001856201-mRNA-1"/>
    </source>
</evidence>
<evidence type="ECO:0000313" key="2">
    <source>
        <dbReference type="Proteomes" id="UP000279833"/>
    </source>
</evidence>
<proteinExistence type="predicted"/>
<dbReference type="GO" id="GO:0005220">
    <property type="term" value="F:inositol 1,4,5-trisphosphate-gated calcium channel activity"/>
    <property type="evidence" value="ECO:0007669"/>
    <property type="project" value="TreeGrafter"/>
</dbReference>
<dbReference type="GO" id="GO:0030667">
    <property type="term" value="C:secretory granule membrane"/>
    <property type="evidence" value="ECO:0007669"/>
    <property type="project" value="TreeGrafter"/>
</dbReference>
<dbReference type="PANTHER" id="PTHR13715:SF102">
    <property type="entry name" value="INOSITOL 1,4,5-TRISPHOSPHATE RECEPTOR"/>
    <property type="match status" value="1"/>
</dbReference>
<dbReference type="Proteomes" id="UP000279833">
    <property type="component" value="Unassembled WGS sequence"/>
</dbReference>
<gene>
    <name evidence="1" type="ORF">SCUD_LOCUS18559</name>
</gene>
<dbReference type="PANTHER" id="PTHR13715">
    <property type="entry name" value="RYANODINE RECEPTOR AND IP3 RECEPTOR"/>
    <property type="match status" value="1"/>
</dbReference>
<dbReference type="InterPro" id="IPR036300">
    <property type="entry name" value="MIR_dom_sf"/>
</dbReference>
<protein>
    <submittedName>
        <fullName evidence="1 3">Uncharacterized protein</fullName>
    </submittedName>
</protein>
<dbReference type="Gene3D" id="2.80.10.50">
    <property type="match status" value="1"/>
</dbReference>
<dbReference type="GO" id="GO:0070679">
    <property type="term" value="F:inositol 1,4,5 trisphosphate binding"/>
    <property type="evidence" value="ECO:0007669"/>
    <property type="project" value="TreeGrafter"/>
</dbReference>
<dbReference type="AlphaFoldDB" id="A0A183KU19"/>
<reference evidence="1 2" key="2">
    <citation type="submission" date="2018-11" db="EMBL/GenBank/DDBJ databases">
        <authorList>
            <consortium name="Pathogen Informatics"/>
        </authorList>
    </citation>
    <scope>NUCLEOTIDE SEQUENCE [LARGE SCALE GENOMIC DNA]</scope>
    <source>
        <strain evidence="1">Dakar</strain>
        <strain evidence="2">Dakar, Senegal</strain>
    </source>
</reference>
<dbReference type="InterPro" id="IPR015925">
    <property type="entry name" value="Ryanodine_IP3_receptor"/>
</dbReference>
<dbReference type="GO" id="GO:0035091">
    <property type="term" value="F:phosphatidylinositol binding"/>
    <property type="evidence" value="ECO:0007669"/>
    <property type="project" value="TreeGrafter"/>
</dbReference>
<dbReference type="EMBL" id="UZAK01041183">
    <property type="protein sequence ID" value="VDP66153.1"/>
    <property type="molecule type" value="Genomic_DNA"/>
</dbReference>
<dbReference type="WBParaSite" id="SCUD_0001856201-mRNA-1">
    <property type="protein sequence ID" value="SCUD_0001856201-mRNA-1"/>
    <property type="gene ID" value="SCUD_0001856201"/>
</dbReference>
<dbReference type="STRING" id="6186.A0A183KU19"/>
<dbReference type="InterPro" id="IPR035910">
    <property type="entry name" value="RyR/IP3R_RIH_dom_sf"/>
</dbReference>
<accession>A0A183KU19</accession>
<keyword evidence="2" id="KW-1185">Reference proteome</keyword>
<dbReference type="GO" id="GO:0016529">
    <property type="term" value="C:sarcoplasmic reticulum"/>
    <property type="evidence" value="ECO:0007669"/>
    <property type="project" value="TreeGrafter"/>
</dbReference>
<dbReference type="SUPFAM" id="SSF82109">
    <property type="entry name" value="MIR domain"/>
    <property type="match status" value="1"/>
</dbReference>
<dbReference type="GO" id="GO:0005509">
    <property type="term" value="F:calcium ion binding"/>
    <property type="evidence" value="ECO:0007669"/>
    <property type="project" value="TreeGrafter"/>
</dbReference>
<dbReference type="Gene3D" id="1.25.10.30">
    <property type="entry name" value="IP3 receptor type 1 binding core, RIH domain"/>
    <property type="match status" value="1"/>
</dbReference>